<evidence type="ECO:0000256" key="4">
    <source>
        <dbReference type="ARBA" id="ARBA00022528"/>
    </source>
</evidence>
<feature type="region of interest" description="Disordered" evidence="10">
    <location>
        <begin position="22"/>
        <end position="74"/>
    </location>
</feature>
<accession>A0ABP1FN60</accession>
<keyword evidence="7" id="KW-0809">Transit peptide</keyword>
<comment type="caution">
    <text evidence="11">The sequence shown here is derived from an EMBL/GenBank/DDBJ whole genome shotgun (WGS) entry which is preliminary data.</text>
</comment>
<evidence type="ECO:0000256" key="9">
    <source>
        <dbReference type="ARBA" id="ARBA00023136"/>
    </source>
</evidence>
<evidence type="ECO:0000313" key="11">
    <source>
        <dbReference type="EMBL" id="CAL5220604.1"/>
    </source>
</evidence>
<proteinExistence type="inferred from homology"/>
<evidence type="ECO:0000256" key="7">
    <source>
        <dbReference type="ARBA" id="ARBA00022946"/>
    </source>
</evidence>
<evidence type="ECO:0000256" key="3">
    <source>
        <dbReference type="ARBA" id="ARBA00010793"/>
    </source>
</evidence>
<keyword evidence="8" id="KW-1133">Transmembrane helix</keyword>
<dbReference type="EMBL" id="CAXHTA020000004">
    <property type="protein sequence ID" value="CAL5220604.1"/>
    <property type="molecule type" value="Genomic_DNA"/>
</dbReference>
<name>A0ABP1FN60_9CHLO</name>
<dbReference type="Proteomes" id="UP001497392">
    <property type="component" value="Unassembled WGS sequence"/>
</dbReference>
<keyword evidence="9" id="KW-0472">Membrane</keyword>
<keyword evidence="6" id="KW-0812">Transmembrane</keyword>
<evidence type="ECO:0000313" key="12">
    <source>
        <dbReference type="Proteomes" id="UP001497392"/>
    </source>
</evidence>
<evidence type="ECO:0000256" key="8">
    <source>
        <dbReference type="ARBA" id="ARBA00022989"/>
    </source>
</evidence>
<dbReference type="Pfam" id="PF11891">
    <property type="entry name" value="RETICULATA-like"/>
    <property type="match status" value="1"/>
</dbReference>
<keyword evidence="12" id="KW-1185">Reference proteome</keyword>
<dbReference type="InterPro" id="IPR021825">
    <property type="entry name" value="RETICULATA-related"/>
</dbReference>
<feature type="compositionally biased region" description="Gly residues" evidence="10">
    <location>
        <begin position="48"/>
        <end position="59"/>
    </location>
</feature>
<reference evidence="11 12" key="1">
    <citation type="submission" date="2024-06" db="EMBL/GenBank/DDBJ databases">
        <authorList>
            <person name="Kraege A."/>
            <person name="Thomma B."/>
        </authorList>
    </citation>
    <scope>NUCLEOTIDE SEQUENCE [LARGE SCALE GENOMIC DNA]</scope>
</reference>
<evidence type="ECO:0000256" key="6">
    <source>
        <dbReference type="ARBA" id="ARBA00022692"/>
    </source>
</evidence>
<evidence type="ECO:0000256" key="5">
    <source>
        <dbReference type="ARBA" id="ARBA00022640"/>
    </source>
</evidence>
<evidence type="ECO:0000256" key="1">
    <source>
        <dbReference type="ARBA" id="ARBA00004141"/>
    </source>
</evidence>
<gene>
    <name evidence="11" type="primary">g2645</name>
    <name evidence="11" type="ORF">VP750_LOCUS2263</name>
</gene>
<keyword evidence="5" id="KW-0934">Plastid</keyword>
<dbReference type="PANTHER" id="PTHR31620:SF15">
    <property type="entry name" value="PROTEIN RETICULATA-RELATED 2, CHLOROPLASTIC-RELATED"/>
    <property type="match status" value="1"/>
</dbReference>
<dbReference type="PANTHER" id="PTHR31620">
    <property type="entry name" value="PROTEIN RETICULATA-RELATED 2, CHLOROPLASTIC-RELATED"/>
    <property type="match status" value="1"/>
</dbReference>
<protein>
    <submittedName>
        <fullName evidence="11">G2645 protein</fullName>
    </submittedName>
</protein>
<comment type="subcellular location">
    <subcellularLocation>
        <location evidence="1">Membrane</location>
        <topology evidence="1">Multi-pass membrane protein</topology>
    </subcellularLocation>
    <subcellularLocation>
        <location evidence="2">Plastid</location>
        <location evidence="2">Chloroplast</location>
    </subcellularLocation>
</comment>
<sequence>MRVSSVLGVVYKTTGGRLWNKPWGLPPLTSTQKANRPQPAPEPQQEFSGGGGGGKGRVGLGHSRDGGDEDSDGLSMRWNPFEAVIAGVKARAEADPAFLFKLGCECGLDLAIIMIVNLACRRDKFLKELDFVLSQCCVSLLCDFALVYLLAPTLAPSAAPASRLGRKVARLPAHVFQAALPGQPRFTLAQRAGCFCVKAAQYGAVGFVMGCIGSSIVHAVTAVRMRTDAAFEPPPTEQPIAGTGLGWLYFVGLNSNIRYNAVNAAEDVMYARFPGPRSKMASLALRLFNNFFGAHAWMACAKALNLDRPRAVKQHKEEDRYLDPESGSMALQ</sequence>
<comment type="similarity">
    <text evidence="3">Belongs to the RETICULATA family.</text>
</comment>
<keyword evidence="4" id="KW-0150">Chloroplast</keyword>
<evidence type="ECO:0000256" key="10">
    <source>
        <dbReference type="SAM" id="MobiDB-lite"/>
    </source>
</evidence>
<evidence type="ECO:0000256" key="2">
    <source>
        <dbReference type="ARBA" id="ARBA00004229"/>
    </source>
</evidence>
<organism evidence="11 12">
    <name type="scientific">Coccomyxa viridis</name>
    <dbReference type="NCBI Taxonomy" id="1274662"/>
    <lineage>
        <taxon>Eukaryota</taxon>
        <taxon>Viridiplantae</taxon>
        <taxon>Chlorophyta</taxon>
        <taxon>core chlorophytes</taxon>
        <taxon>Trebouxiophyceae</taxon>
        <taxon>Trebouxiophyceae incertae sedis</taxon>
        <taxon>Coccomyxaceae</taxon>
        <taxon>Coccomyxa</taxon>
    </lineage>
</organism>